<comment type="caution">
    <text evidence="2">The sequence shown here is derived from an EMBL/GenBank/DDBJ whole genome shotgun (WGS) entry which is preliminary data.</text>
</comment>
<dbReference type="RefSeq" id="WP_379953832.1">
    <property type="nucleotide sequence ID" value="NZ_JAUYVI010000001.1"/>
</dbReference>
<dbReference type="Proteomes" id="UP001230156">
    <property type="component" value="Unassembled WGS sequence"/>
</dbReference>
<accession>A0ABU0YFF3</accession>
<keyword evidence="1" id="KW-0732">Signal</keyword>
<feature type="chain" id="PRO_5046588905" evidence="1">
    <location>
        <begin position="20"/>
        <end position="147"/>
    </location>
</feature>
<proteinExistence type="predicted"/>
<protein>
    <submittedName>
        <fullName evidence="2">Uncharacterized protein</fullName>
    </submittedName>
</protein>
<organism evidence="2 3">
    <name type="scientific">Dongia sedimenti</name>
    <dbReference type="NCBI Taxonomy" id="3064282"/>
    <lineage>
        <taxon>Bacteria</taxon>
        <taxon>Pseudomonadati</taxon>
        <taxon>Pseudomonadota</taxon>
        <taxon>Alphaproteobacteria</taxon>
        <taxon>Rhodospirillales</taxon>
        <taxon>Dongiaceae</taxon>
        <taxon>Dongia</taxon>
    </lineage>
</organism>
<gene>
    <name evidence="2" type="ORF">Q8A70_02135</name>
</gene>
<evidence type="ECO:0000313" key="3">
    <source>
        <dbReference type="Proteomes" id="UP001230156"/>
    </source>
</evidence>
<evidence type="ECO:0000313" key="2">
    <source>
        <dbReference type="EMBL" id="MDQ7246442.1"/>
    </source>
</evidence>
<reference evidence="3" key="1">
    <citation type="submission" date="2023-08" db="EMBL/GenBank/DDBJ databases">
        <title>Rhodospirillaceae gen. nov., a novel taxon isolated from the Yangtze River Yuezi River estuary sludge.</title>
        <authorList>
            <person name="Ruan L."/>
        </authorList>
    </citation>
    <scope>NUCLEOTIDE SEQUENCE [LARGE SCALE GENOMIC DNA]</scope>
    <source>
        <strain evidence="3">R-7</strain>
    </source>
</reference>
<sequence>MKMLFVLAALAFGAASAQADPVINDPKAAKQLLGKHALTLQWIGTGGLKDAGRAEVKQENGEWRLTGRNDAKEGFVSLDGVVTKIDQTTFTFKGKIVTKVYHIFEGKECTREGEVTFERKGARKYWRMYPVENPCDAVADYIDIFLR</sequence>
<evidence type="ECO:0000256" key="1">
    <source>
        <dbReference type="SAM" id="SignalP"/>
    </source>
</evidence>
<dbReference type="EMBL" id="JAUYVI010000001">
    <property type="protein sequence ID" value="MDQ7246442.1"/>
    <property type="molecule type" value="Genomic_DNA"/>
</dbReference>
<feature type="signal peptide" evidence="1">
    <location>
        <begin position="1"/>
        <end position="19"/>
    </location>
</feature>
<name>A0ABU0YFF3_9PROT</name>
<keyword evidence="3" id="KW-1185">Reference proteome</keyword>